<feature type="region of interest" description="Disordered" evidence="1">
    <location>
        <begin position="99"/>
        <end position="118"/>
    </location>
</feature>
<dbReference type="OrthoDB" id="9791898at2"/>
<dbReference type="GO" id="GO:0047429">
    <property type="term" value="F:nucleoside triphosphate diphosphatase activity"/>
    <property type="evidence" value="ECO:0007669"/>
    <property type="project" value="InterPro"/>
</dbReference>
<dbReference type="InterPro" id="IPR052555">
    <property type="entry name" value="dCTP_Pyrophosphatase"/>
</dbReference>
<dbReference type="PANTHER" id="PTHR46523">
    <property type="entry name" value="DCTP PYROPHOSPHATASE 1"/>
    <property type="match status" value="1"/>
</dbReference>
<evidence type="ECO:0008006" key="4">
    <source>
        <dbReference type="Google" id="ProtNLM"/>
    </source>
</evidence>
<organism evidence="2 3">
    <name type="scientific">Pseudobdellovibrio exovorus JSS</name>
    <dbReference type="NCBI Taxonomy" id="1184267"/>
    <lineage>
        <taxon>Bacteria</taxon>
        <taxon>Pseudomonadati</taxon>
        <taxon>Bdellovibrionota</taxon>
        <taxon>Bdellovibrionia</taxon>
        <taxon>Bdellovibrionales</taxon>
        <taxon>Pseudobdellovibrionaceae</taxon>
        <taxon>Pseudobdellovibrio</taxon>
    </lineage>
</organism>
<dbReference type="GO" id="GO:0009143">
    <property type="term" value="P:nucleoside triphosphate catabolic process"/>
    <property type="evidence" value="ECO:0007669"/>
    <property type="project" value="InterPro"/>
</dbReference>
<dbReference type="Proteomes" id="UP000012040">
    <property type="component" value="Chromosome"/>
</dbReference>
<evidence type="ECO:0000313" key="2">
    <source>
        <dbReference type="EMBL" id="AGH94522.1"/>
    </source>
</evidence>
<dbReference type="STRING" id="1184267.A11Q_302"/>
<dbReference type="PIRSF" id="PIRSF029826">
    <property type="entry name" value="UCP029826_pph"/>
    <property type="match status" value="1"/>
</dbReference>
<reference evidence="2 3" key="1">
    <citation type="journal article" date="2013" name="ISME J.">
        <title>By their genes ye shall know them: genomic signatures of predatory bacteria.</title>
        <authorList>
            <person name="Pasternak Z."/>
            <person name="Pietrokovski S."/>
            <person name="Rotem O."/>
            <person name="Gophna U."/>
            <person name="Lurie-Weinberger M.N."/>
            <person name="Jurkevitch E."/>
        </authorList>
    </citation>
    <scope>NUCLEOTIDE SEQUENCE [LARGE SCALE GENOMIC DNA]</scope>
    <source>
        <strain evidence="2 3">JSS</strain>
    </source>
</reference>
<dbReference type="KEGG" id="bex:A11Q_302"/>
<dbReference type="SUPFAM" id="SSF101386">
    <property type="entry name" value="all-alpha NTP pyrophosphatases"/>
    <property type="match status" value="1"/>
</dbReference>
<protein>
    <recommendedName>
        <fullName evidence="4">Nucleotide pyrophosphohydrolase</fullName>
    </recommendedName>
</protein>
<proteinExistence type="predicted"/>
<evidence type="ECO:0000256" key="1">
    <source>
        <dbReference type="SAM" id="MobiDB-lite"/>
    </source>
</evidence>
<name>M4V5B9_9BACT</name>
<evidence type="ECO:0000313" key="3">
    <source>
        <dbReference type="Proteomes" id="UP000012040"/>
    </source>
</evidence>
<dbReference type="Gene3D" id="1.10.287.1080">
    <property type="entry name" value="MazG-like"/>
    <property type="match status" value="1"/>
</dbReference>
<dbReference type="HOGENOM" id="CLU_110454_2_1_7"/>
<dbReference type="eggNOG" id="COG1694">
    <property type="taxonomic scope" value="Bacteria"/>
</dbReference>
<dbReference type="AlphaFoldDB" id="M4V5B9"/>
<dbReference type="PATRIC" id="fig|1184267.3.peg.303"/>
<dbReference type="InterPro" id="IPR025984">
    <property type="entry name" value="DCTPP"/>
</dbReference>
<sequence>MSSDIQLLQQKIKTFCDEREWDQFHTPKDLAIGISTEAAELMELFRFKSDQEIQDLLQSSSFREKLNDEVADIFFFILRFSQMNGVDLVQALESKMQKNAAKYPVEKARGSNKKYNEY</sequence>
<dbReference type="Pfam" id="PF12643">
    <property type="entry name" value="MazG-like"/>
    <property type="match status" value="1"/>
</dbReference>
<keyword evidence="3" id="KW-1185">Reference proteome</keyword>
<accession>M4V5B9</accession>
<dbReference type="CDD" id="cd11537">
    <property type="entry name" value="NTP-PPase_RS21-C6_like"/>
    <property type="match status" value="1"/>
</dbReference>
<gene>
    <name evidence="2" type="ORF">A11Q_302</name>
</gene>
<feature type="compositionally biased region" description="Basic and acidic residues" evidence="1">
    <location>
        <begin position="104"/>
        <end position="118"/>
    </location>
</feature>
<dbReference type="RefSeq" id="WP_015469012.1">
    <property type="nucleotide sequence ID" value="NC_020813.1"/>
</dbReference>
<dbReference type="PANTHER" id="PTHR46523:SF1">
    <property type="entry name" value="DCTP PYROPHOSPHATASE 1"/>
    <property type="match status" value="1"/>
</dbReference>
<dbReference type="EMBL" id="CP003537">
    <property type="protein sequence ID" value="AGH94522.1"/>
    <property type="molecule type" value="Genomic_DNA"/>
</dbReference>